<sequence length="104" mass="11989">MDEMAISGKSPRDVLAPRAAIQYSSERRRNCSHFHPQTTILIQLQKLGLLLDVELMVKELDSQNFRPMPSLERLSLGGEVAEHPDRILNRLFPKPPFSRRLRLN</sequence>
<keyword evidence="2" id="KW-1185">Reference proteome</keyword>
<evidence type="ECO:0000313" key="2">
    <source>
        <dbReference type="Proteomes" id="UP000078512"/>
    </source>
</evidence>
<proteinExistence type="predicted"/>
<name>A0A197KH45_9FUNG</name>
<dbReference type="EMBL" id="KV442011">
    <property type="protein sequence ID" value="OAQ36860.1"/>
    <property type="molecule type" value="Genomic_DNA"/>
</dbReference>
<organism evidence="1 2">
    <name type="scientific">Linnemannia elongata AG-77</name>
    <dbReference type="NCBI Taxonomy" id="1314771"/>
    <lineage>
        <taxon>Eukaryota</taxon>
        <taxon>Fungi</taxon>
        <taxon>Fungi incertae sedis</taxon>
        <taxon>Mucoromycota</taxon>
        <taxon>Mortierellomycotina</taxon>
        <taxon>Mortierellomycetes</taxon>
        <taxon>Mortierellales</taxon>
        <taxon>Mortierellaceae</taxon>
        <taxon>Linnemannia</taxon>
    </lineage>
</organism>
<accession>A0A197KH45</accession>
<dbReference type="AlphaFoldDB" id="A0A197KH45"/>
<evidence type="ECO:0000313" key="1">
    <source>
        <dbReference type="EMBL" id="OAQ36860.1"/>
    </source>
</evidence>
<gene>
    <name evidence="1" type="ORF">K457DRAFT_131984</name>
</gene>
<dbReference type="Proteomes" id="UP000078512">
    <property type="component" value="Unassembled WGS sequence"/>
</dbReference>
<protein>
    <submittedName>
        <fullName evidence="1">Uncharacterized protein</fullName>
    </submittedName>
</protein>
<reference evidence="1 2" key="1">
    <citation type="submission" date="2016-05" db="EMBL/GenBank/DDBJ databases">
        <title>Genome sequencing reveals origins of a unique bacterial endosymbiosis in the earliest lineages of terrestrial Fungi.</title>
        <authorList>
            <consortium name="DOE Joint Genome Institute"/>
            <person name="Uehling J."/>
            <person name="Gryganskyi A."/>
            <person name="Hameed K."/>
            <person name="Tschaplinski T."/>
            <person name="Misztal P."/>
            <person name="Wu S."/>
            <person name="Desiro A."/>
            <person name="Vande Pol N."/>
            <person name="Du Z.-Y."/>
            <person name="Zienkiewicz A."/>
            <person name="Zienkiewicz K."/>
            <person name="Morin E."/>
            <person name="Tisserant E."/>
            <person name="Splivallo R."/>
            <person name="Hainaut M."/>
            <person name="Henrissat B."/>
            <person name="Ohm R."/>
            <person name="Kuo A."/>
            <person name="Yan J."/>
            <person name="Lipzen A."/>
            <person name="Nolan M."/>
            <person name="Labutti K."/>
            <person name="Barry K."/>
            <person name="Goldstein A."/>
            <person name="Labbe J."/>
            <person name="Schadt C."/>
            <person name="Tuskan G."/>
            <person name="Grigoriev I."/>
            <person name="Martin F."/>
            <person name="Vilgalys R."/>
            <person name="Bonito G."/>
        </authorList>
    </citation>
    <scope>NUCLEOTIDE SEQUENCE [LARGE SCALE GENOMIC DNA]</scope>
    <source>
        <strain evidence="1 2">AG-77</strain>
    </source>
</reference>